<accession>A0A6V7JZB9</accession>
<feature type="compositionally biased region" description="Basic and acidic residues" evidence="1">
    <location>
        <begin position="39"/>
        <end position="54"/>
    </location>
</feature>
<sequence>MKPLTVLLFIALSATAAPISKSPPEDSNNLDLLRKLVKKRESSRESSESEDIKPPKTSKKGRMHKAFFLSYPFVPQMNNYPAVPSTEETYNDIAEERTPGHRKKYQDSEIFYIRLPPSPYYFVPGLGYISTPPKYSLPGGQSSPKPQNPKPQSHPNKRKRPHTTPKPNPFINLPIDFVSNGKPTGVYQYESTKKPPKRKDTSISKLRKGPYTFNGRPTSIYLLGADGKPKDRQPIIYSDVNSNNVY</sequence>
<organism evidence="3">
    <name type="scientific">Bracon brevicornis</name>
    <dbReference type="NCBI Taxonomy" id="1563983"/>
    <lineage>
        <taxon>Eukaryota</taxon>
        <taxon>Metazoa</taxon>
        <taxon>Ecdysozoa</taxon>
        <taxon>Arthropoda</taxon>
        <taxon>Hexapoda</taxon>
        <taxon>Insecta</taxon>
        <taxon>Pterygota</taxon>
        <taxon>Neoptera</taxon>
        <taxon>Endopterygota</taxon>
        <taxon>Hymenoptera</taxon>
        <taxon>Apocrita</taxon>
        <taxon>Ichneumonoidea</taxon>
        <taxon>Braconidae</taxon>
        <taxon>Braconinae</taxon>
        <taxon>Bracon</taxon>
    </lineage>
</organism>
<protein>
    <recommendedName>
        <fullName evidence="4">DUF4794 domain-containing protein</fullName>
    </recommendedName>
</protein>
<evidence type="ECO:0000313" key="3">
    <source>
        <dbReference type="EMBL" id="CAD1557471.1"/>
    </source>
</evidence>
<feature type="signal peptide" evidence="2">
    <location>
        <begin position="1"/>
        <end position="16"/>
    </location>
</feature>
<feature type="region of interest" description="Disordered" evidence="1">
    <location>
        <begin position="224"/>
        <end position="246"/>
    </location>
</feature>
<dbReference type="InterPro" id="IPR031983">
    <property type="entry name" value="DUF4786"/>
</dbReference>
<keyword evidence="2" id="KW-0732">Signal</keyword>
<feature type="chain" id="PRO_5028263099" description="DUF4794 domain-containing protein" evidence="2">
    <location>
        <begin position="17"/>
        <end position="246"/>
    </location>
</feature>
<evidence type="ECO:0000256" key="2">
    <source>
        <dbReference type="SAM" id="SignalP"/>
    </source>
</evidence>
<feature type="region of interest" description="Disordered" evidence="1">
    <location>
        <begin position="133"/>
        <end position="211"/>
    </location>
</feature>
<evidence type="ECO:0000256" key="1">
    <source>
        <dbReference type="SAM" id="MobiDB-lite"/>
    </source>
</evidence>
<gene>
    <name evidence="3" type="ORF">BBRV_LOCUS66054</name>
</gene>
<evidence type="ECO:0008006" key="4">
    <source>
        <dbReference type="Google" id="ProtNLM"/>
    </source>
</evidence>
<feature type="compositionally biased region" description="Low complexity" evidence="1">
    <location>
        <begin position="141"/>
        <end position="154"/>
    </location>
</feature>
<dbReference type="AlphaFoldDB" id="A0A6V7JZB9"/>
<feature type="region of interest" description="Disordered" evidence="1">
    <location>
        <begin position="37"/>
        <end position="63"/>
    </location>
</feature>
<proteinExistence type="predicted"/>
<dbReference type="Pfam" id="PF16027">
    <property type="entry name" value="DUF4786"/>
    <property type="match status" value="1"/>
</dbReference>
<name>A0A6V7JZB9_9HYME</name>
<dbReference type="EMBL" id="CADCXW020000021">
    <property type="protein sequence ID" value="CAD1557471.1"/>
    <property type="molecule type" value="Genomic_DNA"/>
</dbReference>
<reference evidence="3" key="1">
    <citation type="submission" date="2020-07" db="EMBL/GenBank/DDBJ databases">
        <authorList>
            <person name="Ferguson B K."/>
        </authorList>
    </citation>
    <scope>NUCLEOTIDE SEQUENCE</scope>
    <source>
        <strain evidence="3">L06</strain>
    </source>
</reference>